<keyword evidence="2 6" id="KW-0808">Transferase</keyword>
<protein>
    <recommendedName>
        <fullName evidence="1">[acyl-carrier-protein] S-malonyltransferase</fullName>
        <ecNumber evidence="1">2.3.1.39</ecNumber>
    </recommendedName>
</protein>
<dbReference type="InterPro" id="IPR049416">
    <property type="entry name" value="VinK-like_small"/>
</dbReference>
<evidence type="ECO:0000256" key="1">
    <source>
        <dbReference type="ARBA" id="ARBA00013258"/>
    </source>
</evidence>
<comment type="caution">
    <text evidence="6">The sequence shown here is derived from an EMBL/GenBank/DDBJ whole genome shotgun (WGS) entry which is preliminary data.</text>
</comment>
<dbReference type="Proteomes" id="UP000317378">
    <property type="component" value="Unassembled WGS sequence"/>
</dbReference>
<dbReference type="EC" id="2.3.1.39" evidence="1"/>
<dbReference type="Pfam" id="PF21124">
    <property type="entry name" value="VinK_C"/>
    <property type="match status" value="1"/>
</dbReference>
<dbReference type="SUPFAM" id="SSF52151">
    <property type="entry name" value="FabD/lysophospholipase-like"/>
    <property type="match status" value="1"/>
</dbReference>
<keyword evidence="7" id="KW-1185">Reference proteome</keyword>
<dbReference type="GO" id="GO:0006633">
    <property type="term" value="P:fatty acid biosynthetic process"/>
    <property type="evidence" value="ECO:0007669"/>
    <property type="project" value="TreeGrafter"/>
</dbReference>
<dbReference type="Gene3D" id="3.40.366.10">
    <property type="entry name" value="Malonyl-Coenzyme A Acyl Carrier Protein, domain 2"/>
    <property type="match status" value="2"/>
</dbReference>
<reference evidence="6 7" key="1">
    <citation type="submission" date="2019-06" db="EMBL/GenBank/DDBJ databases">
        <title>Streptomyces sporangiiformans sp. nov., a novel actinomycete isolated from soil in Mount Song.</title>
        <authorList>
            <person name="Han L."/>
        </authorList>
    </citation>
    <scope>NUCLEOTIDE SEQUENCE [LARGE SCALE GENOMIC DNA]</scope>
    <source>
        <strain evidence="6 7">NEAU-SSA 1</strain>
    </source>
</reference>
<name>A0A505DH63_9ACTN</name>
<gene>
    <name evidence="6" type="ORF">FGD71_037035</name>
</gene>
<dbReference type="PANTHER" id="PTHR42681:SF1">
    <property type="entry name" value="MALONYL-COA-ACYL CARRIER PROTEIN TRANSACYLASE, MITOCHONDRIAL"/>
    <property type="match status" value="1"/>
</dbReference>
<evidence type="ECO:0000259" key="5">
    <source>
        <dbReference type="Pfam" id="PF21124"/>
    </source>
</evidence>
<proteinExistence type="predicted"/>
<dbReference type="GO" id="GO:0004314">
    <property type="term" value="F:[acyl-carrier-protein] S-malonyltransferase activity"/>
    <property type="evidence" value="ECO:0007669"/>
    <property type="project" value="UniProtKB-EC"/>
</dbReference>
<dbReference type="RefSeq" id="WP_119104930.1">
    <property type="nucleotide sequence ID" value="NZ_QXMJ01000294.1"/>
</dbReference>
<evidence type="ECO:0000313" key="6">
    <source>
        <dbReference type="EMBL" id="TPQ17329.1"/>
    </source>
</evidence>
<accession>A0A505DH63</accession>
<organism evidence="6 7">
    <name type="scientific">Streptomyces sporangiiformans</name>
    <dbReference type="NCBI Taxonomy" id="2315329"/>
    <lineage>
        <taxon>Bacteria</taxon>
        <taxon>Bacillati</taxon>
        <taxon>Actinomycetota</taxon>
        <taxon>Actinomycetes</taxon>
        <taxon>Kitasatosporales</taxon>
        <taxon>Streptomycetaceae</taxon>
        <taxon>Streptomyces</taxon>
    </lineage>
</organism>
<evidence type="ECO:0000256" key="3">
    <source>
        <dbReference type="ARBA" id="ARBA00023315"/>
    </source>
</evidence>
<dbReference type="AlphaFoldDB" id="A0A505DH63"/>
<evidence type="ECO:0000256" key="4">
    <source>
        <dbReference type="ARBA" id="ARBA00048462"/>
    </source>
</evidence>
<dbReference type="InterPro" id="IPR001227">
    <property type="entry name" value="Ac_transferase_dom_sf"/>
</dbReference>
<dbReference type="InterPro" id="IPR016035">
    <property type="entry name" value="Acyl_Trfase/lysoPLipase"/>
</dbReference>
<keyword evidence="3" id="KW-0012">Acyltransferase</keyword>
<evidence type="ECO:0000313" key="7">
    <source>
        <dbReference type="Proteomes" id="UP000317378"/>
    </source>
</evidence>
<evidence type="ECO:0000256" key="2">
    <source>
        <dbReference type="ARBA" id="ARBA00022679"/>
    </source>
</evidence>
<feature type="domain" description="Malonyl-CoA-[acyl-carrier-protein] transacylase small" evidence="5">
    <location>
        <begin position="132"/>
        <end position="193"/>
    </location>
</feature>
<dbReference type="PANTHER" id="PTHR42681">
    <property type="entry name" value="MALONYL-COA-ACYL CARRIER PROTEIN TRANSACYLASE, MITOCHONDRIAL"/>
    <property type="match status" value="1"/>
</dbReference>
<dbReference type="InterPro" id="IPR050858">
    <property type="entry name" value="Mal-CoA-ACP_Trans/PKS_FabD"/>
</dbReference>
<sequence length="304" mass="33873">MTTAIVFPGMGPSRFADAGRFMLLNPYARKRLAVADEVLGYRVTERFRDGGADYSEYAQVAFLVNCLALADRAADRADEEPAACVGPSFGQKAAVAYAGSLSYEDTLRMTVAMARCEEEYFREHHKDVVTHSFTRLPEDRLKEALAELDADGEWYEFSGYLDDGFHLLSLRAGRLDRFKKRISELGGYSMYSMRPPVHAPAFAELRRTVEREVLSGLTVRAPRVPLVADQDGTVLDSAEGVRTMLLDTFDRPVDWRAVVDSLTGLGVTRLLFSGADNLFRRLDRTKRAFDVHSLTPKSAVAARS</sequence>
<dbReference type="EMBL" id="VCHX02000294">
    <property type="protein sequence ID" value="TPQ17329.1"/>
    <property type="molecule type" value="Genomic_DNA"/>
</dbReference>
<dbReference type="OrthoDB" id="5123945at2"/>
<comment type="catalytic activity">
    <reaction evidence="4">
        <text>holo-[ACP] + malonyl-CoA = malonyl-[ACP] + CoA</text>
        <dbReference type="Rhea" id="RHEA:41792"/>
        <dbReference type="Rhea" id="RHEA-COMP:9623"/>
        <dbReference type="Rhea" id="RHEA-COMP:9685"/>
        <dbReference type="ChEBI" id="CHEBI:57287"/>
        <dbReference type="ChEBI" id="CHEBI:57384"/>
        <dbReference type="ChEBI" id="CHEBI:64479"/>
        <dbReference type="ChEBI" id="CHEBI:78449"/>
        <dbReference type="EC" id="2.3.1.39"/>
    </reaction>
</comment>